<dbReference type="InParanoid" id="D8RES4"/>
<dbReference type="AlphaFoldDB" id="D8RES4"/>
<dbReference type="Proteomes" id="UP000001514">
    <property type="component" value="Unassembled WGS sequence"/>
</dbReference>
<gene>
    <name evidence="2" type="ORF">SELMODRAFT_410444</name>
</gene>
<sequence length="179" mass="20441">MELHLSLVSKVCTELETHVGCSNKTLAECIIELGRRSESVEKFGGKLKENGAEFPDDFVKRLLAIIHAIFPPVRKDKDRHRGREEDRDHKEKERDKEERDCERDRDGERHRDTDSSGRSSSSPERFEITQLAASGVVGMRNNPMHDDDGGCMLYDDEGEEEELEIELNEDEPAFLRGLG</sequence>
<protein>
    <submittedName>
        <fullName evidence="2">Uncharacterized protein</fullName>
    </submittedName>
</protein>
<organism evidence="3">
    <name type="scientific">Selaginella moellendorffii</name>
    <name type="common">Spikemoss</name>
    <dbReference type="NCBI Taxonomy" id="88036"/>
    <lineage>
        <taxon>Eukaryota</taxon>
        <taxon>Viridiplantae</taxon>
        <taxon>Streptophyta</taxon>
        <taxon>Embryophyta</taxon>
        <taxon>Tracheophyta</taxon>
        <taxon>Lycopodiopsida</taxon>
        <taxon>Selaginellales</taxon>
        <taxon>Selaginellaceae</taxon>
        <taxon>Selaginella</taxon>
    </lineage>
</organism>
<dbReference type="STRING" id="88036.D8RES4"/>
<dbReference type="HOGENOM" id="CLU_1505919_0_0_1"/>
<evidence type="ECO:0000313" key="2">
    <source>
        <dbReference type="EMBL" id="EFJ29491.1"/>
    </source>
</evidence>
<feature type="compositionally biased region" description="Basic and acidic residues" evidence="1">
    <location>
        <begin position="74"/>
        <end position="115"/>
    </location>
</feature>
<proteinExistence type="predicted"/>
<name>D8RES4_SELML</name>
<feature type="region of interest" description="Disordered" evidence="1">
    <location>
        <begin position="74"/>
        <end position="154"/>
    </location>
</feature>
<reference evidence="2 3" key="1">
    <citation type="journal article" date="2011" name="Science">
        <title>The Selaginella genome identifies genetic changes associated with the evolution of vascular plants.</title>
        <authorList>
            <person name="Banks J.A."/>
            <person name="Nishiyama T."/>
            <person name="Hasebe M."/>
            <person name="Bowman J.L."/>
            <person name="Gribskov M."/>
            <person name="dePamphilis C."/>
            <person name="Albert V.A."/>
            <person name="Aono N."/>
            <person name="Aoyama T."/>
            <person name="Ambrose B.A."/>
            <person name="Ashton N.W."/>
            <person name="Axtell M.J."/>
            <person name="Barker E."/>
            <person name="Barker M.S."/>
            <person name="Bennetzen J.L."/>
            <person name="Bonawitz N.D."/>
            <person name="Chapple C."/>
            <person name="Cheng C."/>
            <person name="Correa L.G."/>
            <person name="Dacre M."/>
            <person name="DeBarry J."/>
            <person name="Dreyer I."/>
            <person name="Elias M."/>
            <person name="Engstrom E.M."/>
            <person name="Estelle M."/>
            <person name="Feng L."/>
            <person name="Finet C."/>
            <person name="Floyd S.K."/>
            <person name="Frommer W.B."/>
            <person name="Fujita T."/>
            <person name="Gramzow L."/>
            <person name="Gutensohn M."/>
            <person name="Harholt J."/>
            <person name="Hattori M."/>
            <person name="Heyl A."/>
            <person name="Hirai T."/>
            <person name="Hiwatashi Y."/>
            <person name="Ishikawa M."/>
            <person name="Iwata M."/>
            <person name="Karol K.G."/>
            <person name="Koehler B."/>
            <person name="Kolukisaoglu U."/>
            <person name="Kubo M."/>
            <person name="Kurata T."/>
            <person name="Lalonde S."/>
            <person name="Li K."/>
            <person name="Li Y."/>
            <person name="Litt A."/>
            <person name="Lyons E."/>
            <person name="Manning G."/>
            <person name="Maruyama T."/>
            <person name="Michael T.P."/>
            <person name="Mikami K."/>
            <person name="Miyazaki S."/>
            <person name="Morinaga S."/>
            <person name="Murata T."/>
            <person name="Mueller-Roeber B."/>
            <person name="Nelson D.R."/>
            <person name="Obara M."/>
            <person name="Oguri Y."/>
            <person name="Olmstead R.G."/>
            <person name="Onodera N."/>
            <person name="Petersen B.L."/>
            <person name="Pils B."/>
            <person name="Prigge M."/>
            <person name="Rensing S.A."/>
            <person name="Riano-Pachon D.M."/>
            <person name="Roberts A.W."/>
            <person name="Sato Y."/>
            <person name="Scheller H.V."/>
            <person name="Schulz B."/>
            <person name="Schulz C."/>
            <person name="Shakirov E.V."/>
            <person name="Shibagaki N."/>
            <person name="Shinohara N."/>
            <person name="Shippen D.E."/>
            <person name="Soerensen I."/>
            <person name="Sotooka R."/>
            <person name="Sugimoto N."/>
            <person name="Sugita M."/>
            <person name="Sumikawa N."/>
            <person name="Tanurdzic M."/>
            <person name="Theissen G."/>
            <person name="Ulvskov P."/>
            <person name="Wakazuki S."/>
            <person name="Weng J.K."/>
            <person name="Willats W.W."/>
            <person name="Wipf D."/>
            <person name="Wolf P.G."/>
            <person name="Yang L."/>
            <person name="Zimmer A.D."/>
            <person name="Zhu Q."/>
            <person name="Mitros T."/>
            <person name="Hellsten U."/>
            <person name="Loque D."/>
            <person name="Otillar R."/>
            <person name="Salamov A."/>
            <person name="Schmutz J."/>
            <person name="Shapiro H."/>
            <person name="Lindquist E."/>
            <person name="Lucas S."/>
            <person name="Rokhsar D."/>
            <person name="Grigoriev I.V."/>
        </authorList>
    </citation>
    <scope>NUCLEOTIDE SEQUENCE [LARGE SCALE GENOMIC DNA]</scope>
</reference>
<dbReference type="Gramene" id="EFJ29491">
    <property type="protein sequence ID" value="EFJ29491"/>
    <property type="gene ID" value="SELMODRAFT_410444"/>
</dbReference>
<dbReference type="eggNOG" id="KOG0922">
    <property type="taxonomic scope" value="Eukaryota"/>
</dbReference>
<evidence type="ECO:0000313" key="3">
    <source>
        <dbReference type="Proteomes" id="UP000001514"/>
    </source>
</evidence>
<dbReference type="InterPro" id="IPR049588">
    <property type="entry name" value="DHX8_GH2-like"/>
</dbReference>
<dbReference type="KEGG" id="smo:SELMODRAFT_410444"/>
<keyword evidence="3" id="KW-1185">Reference proteome</keyword>
<accession>D8RES4</accession>
<evidence type="ECO:0000256" key="1">
    <source>
        <dbReference type="SAM" id="MobiDB-lite"/>
    </source>
</evidence>
<dbReference type="EMBL" id="GL377577">
    <property type="protein sequence ID" value="EFJ29491.1"/>
    <property type="molecule type" value="Genomic_DNA"/>
</dbReference>
<dbReference type="CDD" id="cd21691">
    <property type="entry name" value="GH2-like_DHX8"/>
    <property type="match status" value="1"/>
</dbReference>